<dbReference type="AlphaFoldDB" id="A0A915JL30"/>
<dbReference type="Proteomes" id="UP000887565">
    <property type="component" value="Unplaced"/>
</dbReference>
<name>A0A915JL30_ROMCU</name>
<protein>
    <submittedName>
        <fullName evidence="2">Uncharacterized protein</fullName>
    </submittedName>
</protein>
<sequence>MADSPGIACMGIQNNLIESLCQSLVQFRESFDKDFQFNALSENYGSSDDYTEELVANKFIDLI</sequence>
<keyword evidence="1" id="KW-1185">Reference proteome</keyword>
<accession>A0A915JL30</accession>
<proteinExistence type="predicted"/>
<organism evidence="1 2">
    <name type="scientific">Romanomermis culicivorax</name>
    <name type="common">Nematode worm</name>
    <dbReference type="NCBI Taxonomy" id="13658"/>
    <lineage>
        <taxon>Eukaryota</taxon>
        <taxon>Metazoa</taxon>
        <taxon>Ecdysozoa</taxon>
        <taxon>Nematoda</taxon>
        <taxon>Enoplea</taxon>
        <taxon>Dorylaimia</taxon>
        <taxon>Mermithida</taxon>
        <taxon>Mermithoidea</taxon>
        <taxon>Mermithidae</taxon>
        <taxon>Romanomermis</taxon>
    </lineage>
</organism>
<dbReference type="WBParaSite" id="nRc.2.0.1.t26741-RA">
    <property type="protein sequence ID" value="nRc.2.0.1.t26741-RA"/>
    <property type="gene ID" value="nRc.2.0.1.g26741"/>
</dbReference>
<evidence type="ECO:0000313" key="1">
    <source>
        <dbReference type="Proteomes" id="UP000887565"/>
    </source>
</evidence>
<evidence type="ECO:0000313" key="2">
    <source>
        <dbReference type="WBParaSite" id="nRc.2.0.1.t26741-RA"/>
    </source>
</evidence>
<reference evidence="2" key="1">
    <citation type="submission" date="2022-11" db="UniProtKB">
        <authorList>
            <consortium name="WormBaseParasite"/>
        </authorList>
    </citation>
    <scope>IDENTIFICATION</scope>
</reference>